<feature type="region of interest" description="Disordered" evidence="1">
    <location>
        <begin position="251"/>
        <end position="273"/>
    </location>
</feature>
<dbReference type="Pfam" id="PF03184">
    <property type="entry name" value="DDE_1"/>
    <property type="match status" value="1"/>
</dbReference>
<feature type="compositionally biased region" description="Basic and acidic residues" evidence="1">
    <location>
        <begin position="191"/>
        <end position="203"/>
    </location>
</feature>
<dbReference type="InterPro" id="IPR004875">
    <property type="entry name" value="DDE_SF_endonuclease_dom"/>
</dbReference>
<reference evidence="4" key="1">
    <citation type="submission" date="2011-04" db="EMBL/GenBank/DDBJ databases">
        <title>Evolution of plant cell wall degrading machinery underlies the functional diversity of forest fungi.</title>
        <authorList>
            <consortium name="US DOE Joint Genome Institute (JGI-PGF)"/>
            <person name="Eastwood D.C."/>
            <person name="Floudas D."/>
            <person name="Binder M."/>
            <person name="Majcherczyk A."/>
            <person name="Schneider P."/>
            <person name="Aerts A."/>
            <person name="Asiegbu F.O."/>
            <person name="Baker S.E."/>
            <person name="Barry K."/>
            <person name="Bendiksby M."/>
            <person name="Blumentritt M."/>
            <person name="Coutinho P.M."/>
            <person name="Cullen D."/>
            <person name="Cullen D."/>
            <person name="Gathman A."/>
            <person name="Goodell B."/>
            <person name="Henrissat B."/>
            <person name="Ihrmark K."/>
            <person name="Kauserud H."/>
            <person name="Kohler A."/>
            <person name="LaButti K."/>
            <person name="Lapidus A."/>
            <person name="Lavin J.L."/>
            <person name="Lee Y.-H."/>
            <person name="Lindquist E."/>
            <person name="Lilly W."/>
            <person name="Lucas S."/>
            <person name="Morin E."/>
            <person name="Murat C."/>
            <person name="Oguiza J.A."/>
            <person name="Park J."/>
            <person name="Pisabarro A.G."/>
            <person name="Riley R."/>
            <person name="Rosling A."/>
            <person name="Salamov A."/>
            <person name="Schmidt O."/>
            <person name="Schmutz J."/>
            <person name="Skrede I."/>
            <person name="Stenlid J."/>
            <person name="Wiebenga A."/>
            <person name="Xie X."/>
            <person name="Kues U."/>
            <person name="Hibbett D.S."/>
            <person name="Hoffmeister D."/>
            <person name="Hogberg N."/>
            <person name="Martin F."/>
            <person name="Grigoriev I.V."/>
            <person name="Watkinson S.C."/>
        </authorList>
    </citation>
    <scope>NUCLEOTIDE SEQUENCE</scope>
    <source>
        <strain evidence="4">S7.9</strain>
    </source>
</reference>
<evidence type="ECO:0000313" key="4">
    <source>
        <dbReference type="EMBL" id="EGO28561.1"/>
    </source>
</evidence>
<feature type="compositionally biased region" description="Acidic residues" evidence="1">
    <location>
        <begin position="213"/>
        <end position="227"/>
    </location>
</feature>
<dbReference type="HOGENOM" id="CLU_013992_0_0_1"/>
<dbReference type="KEGG" id="sla:SERLADRAFT_417650"/>
<dbReference type="AlphaFoldDB" id="F8NLE4"/>
<feature type="region of interest" description="Disordered" evidence="1">
    <location>
        <begin position="285"/>
        <end position="313"/>
    </location>
</feature>
<gene>
    <name evidence="4" type="ORF">SERLADRAFT_413412</name>
    <name evidence="3" type="ORF">SERLADRAFT_417650</name>
</gene>
<evidence type="ECO:0000256" key="1">
    <source>
        <dbReference type="SAM" id="MobiDB-lite"/>
    </source>
</evidence>
<dbReference type="GeneID" id="18813606"/>
<proteinExistence type="predicted"/>
<feature type="domain" description="DDE-1" evidence="2">
    <location>
        <begin position="653"/>
        <end position="755"/>
    </location>
</feature>
<dbReference type="GeneID" id="18813159"/>
<dbReference type="EMBL" id="GL945430">
    <property type="protein sequence ID" value="EGO28561.1"/>
    <property type="molecule type" value="Genomic_DNA"/>
</dbReference>
<evidence type="ECO:0000259" key="2">
    <source>
        <dbReference type="Pfam" id="PF03184"/>
    </source>
</evidence>
<organism>
    <name type="scientific">Serpula lacrymans var. lacrymans (strain S7.9)</name>
    <name type="common">Dry rot fungus</name>
    <dbReference type="NCBI Taxonomy" id="578457"/>
    <lineage>
        <taxon>Eukaryota</taxon>
        <taxon>Fungi</taxon>
        <taxon>Dikarya</taxon>
        <taxon>Basidiomycota</taxon>
        <taxon>Agaricomycotina</taxon>
        <taxon>Agaricomycetes</taxon>
        <taxon>Agaricomycetidae</taxon>
        <taxon>Boletales</taxon>
        <taxon>Coniophorineae</taxon>
        <taxon>Serpulaceae</taxon>
        <taxon>Serpula</taxon>
    </lineage>
</organism>
<feature type="region of interest" description="Disordered" evidence="1">
    <location>
        <begin position="176"/>
        <end position="235"/>
    </location>
</feature>
<dbReference type="RefSeq" id="XP_007322300.1">
    <property type="nucleotide sequence ID" value="XM_007322238.1"/>
</dbReference>
<dbReference type="GO" id="GO:0003676">
    <property type="term" value="F:nucleic acid binding"/>
    <property type="evidence" value="ECO:0007669"/>
    <property type="project" value="InterPro"/>
</dbReference>
<dbReference type="EMBL" id="GL945439">
    <property type="protein sequence ID" value="EGO21343.1"/>
    <property type="molecule type" value="Genomic_DNA"/>
</dbReference>
<protein>
    <recommendedName>
        <fullName evidence="2">DDE-1 domain-containing protein</fullName>
    </recommendedName>
</protein>
<accession>F8NLE4</accession>
<dbReference type="RefSeq" id="XP_007314760.1">
    <property type="nucleotide sequence ID" value="XM_007314698.1"/>
</dbReference>
<dbReference type="KEGG" id="sla:SERLADRAFT_413412"/>
<name>F8NLE4_SERL9</name>
<sequence length="934" mass="104925">MELKSNTSDNISRIKYLSKLFKSLPDDLPLNPASSRYRFGLDGEELEENGHWYALNHNLEICFQAHSLRGEPLKITERGKSLDTLLKMLQDGMREAPGDAELIMNWVERLIAAAMVSGAKNVKQTSKRKMAFSSSDEGSAAQPAIKTALKKRGPTRKARDRLPVKGTAVTPITIVDDTDTSSDTETTAPRVHSEPLRARETAKPKMPRLVALDDSDDEHDGDDVDDGELPKPVRKRQSTLFAFSGFKKLSKAEADEQNRREMAETRQEAEDERVREAMVRNLRETQKREGARERKRKSRFSKKAKEIRSGKRNSAGKIMKKLQMVLGHETPAAGVPDLSDLAELSRPGKIWKKGRNVKLKGTIQNRHSRTNWYHPYLWVHINNVASRVAWSPTFIVSTLQKDHPSLFAKLHRGTVFKWISKKGKKWSKKTVENVARRSVLARTGRVGILSPHREIVEEVTSQLKDLRLSGVPVNILVARSILIAVIKERQPELLDRGDFFCSESYVRDFLESTLDWSVRKGTRAAAHIPDNADDLCEAAFFRIVHLANWYDIPLSLLINMDQTGVYLVPGNNVTFNDRGAKQVNIASKDEKRAYTLVVASSCAGDLLPFQQVWSGASVKSCPTGNAKGMEEALDRGFHFTFANSPKKTSHFSTFKTMVEWMECVYIPYVNKIIRDEELPEDQKSILFIDCYPVHTGEEFRNYCRHHHPNVFVIYVPANCTGIYQPADVGLQRVTKHALKQESLNFLVESHRQQLAGGLKPEAVRFTHSLPVLRDATVAPAVHVYDMFKQGKGPELVRKAWSKCQVKQWCLSPEVIQHRDTKAALRKYLQDHPTFKAEIDAKIGDVYGIDSEHVNTEDDFNNEGADMDDSEVPIGSVIQEALGNGLGCMPFSAAGHGIASSEHTAVHDGGFLRGLAEGDDIWAWNVDGTRISTLP</sequence>
<feature type="compositionally biased region" description="Basic residues" evidence="1">
    <location>
        <begin position="293"/>
        <end position="302"/>
    </location>
</feature>
<dbReference type="OrthoDB" id="3341102at2759"/>
<evidence type="ECO:0000313" key="3">
    <source>
        <dbReference type="EMBL" id="EGO21343.1"/>
    </source>
</evidence>
<dbReference type="Proteomes" id="UP000008064">
    <property type="component" value="Unassembled WGS sequence"/>
</dbReference>